<evidence type="ECO:0000313" key="4">
    <source>
        <dbReference type="EMBL" id="KAJ5106983.1"/>
    </source>
</evidence>
<keyword evidence="5" id="KW-1185">Reference proteome</keyword>
<feature type="domain" description="Enoyl reductase (ER)" evidence="3">
    <location>
        <begin position="15"/>
        <end position="334"/>
    </location>
</feature>
<dbReference type="CDD" id="cd08249">
    <property type="entry name" value="enoyl_reductase_like"/>
    <property type="match status" value="1"/>
</dbReference>
<dbReference type="PANTHER" id="PTHR45348">
    <property type="entry name" value="HYPOTHETICAL OXIDOREDUCTASE (EUROFUNG)"/>
    <property type="match status" value="1"/>
</dbReference>
<reference evidence="4" key="1">
    <citation type="submission" date="2022-11" db="EMBL/GenBank/DDBJ databases">
        <authorList>
            <person name="Petersen C."/>
        </authorList>
    </citation>
    <scope>NUCLEOTIDE SEQUENCE</scope>
    <source>
        <strain evidence="4">IBT 30069</strain>
    </source>
</reference>
<dbReference type="InterPro" id="IPR011032">
    <property type="entry name" value="GroES-like_sf"/>
</dbReference>
<dbReference type="OrthoDB" id="48317at2759"/>
<keyword evidence="2" id="KW-0560">Oxidoreductase</keyword>
<name>A0A9W9FV72_9EURO</name>
<organism evidence="4 5">
    <name type="scientific">Penicillium angulare</name>
    <dbReference type="NCBI Taxonomy" id="116970"/>
    <lineage>
        <taxon>Eukaryota</taxon>
        <taxon>Fungi</taxon>
        <taxon>Dikarya</taxon>
        <taxon>Ascomycota</taxon>
        <taxon>Pezizomycotina</taxon>
        <taxon>Eurotiomycetes</taxon>
        <taxon>Eurotiomycetidae</taxon>
        <taxon>Eurotiales</taxon>
        <taxon>Aspergillaceae</taxon>
        <taxon>Penicillium</taxon>
    </lineage>
</organism>
<evidence type="ECO:0000259" key="3">
    <source>
        <dbReference type="SMART" id="SM00829"/>
    </source>
</evidence>
<dbReference type="Gene3D" id="3.40.50.720">
    <property type="entry name" value="NAD(P)-binding Rossmann-like Domain"/>
    <property type="match status" value="1"/>
</dbReference>
<dbReference type="Gene3D" id="3.90.180.10">
    <property type="entry name" value="Medium-chain alcohol dehydrogenases, catalytic domain"/>
    <property type="match status" value="1"/>
</dbReference>
<dbReference type="EMBL" id="JAPQKH010000003">
    <property type="protein sequence ID" value="KAJ5106983.1"/>
    <property type="molecule type" value="Genomic_DNA"/>
</dbReference>
<dbReference type="InterPro" id="IPR047122">
    <property type="entry name" value="Trans-enoyl_RdTase-like"/>
</dbReference>
<evidence type="ECO:0000256" key="2">
    <source>
        <dbReference type="ARBA" id="ARBA00023002"/>
    </source>
</evidence>
<accession>A0A9W9FV72</accession>
<dbReference type="GO" id="GO:0016651">
    <property type="term" value="F:oxidoreductase activity, acting on NAD(P)H"/>
    <property type="evidence" value="ECO:0007669"/>
    <property type="project" value="InterPro"/>
</dbReference>
<sequence length="339" mass="36000">MAFENKAVWAPAPNSRVLEVGPGPSPNPTENEVVIKVAYVAINPADHKLQEGTNHLSYPCIYGTDVAGTIVQLGSKVTQFELGQRVTGHCDSLLTQKPTNAAFQLYSTCIEHLVSVVPDSLPLVNAAVLPVSVDTAITALYINLKLPLPSLNPSPIGKRILVWGGSSSVGCSAIQFAAASGLEVVTTASTANHGLVKSLGATHVFDYKESDVVDRLLDLLKPGDHVLDCISTQVTQTTCADIVKKIQGDTVVVVDFPRWTLPDGVEASFAICVNAGHQFPEIGDYVWHKFLPAALAAGKFQAKPDPRLIEGGLEKIPGAIDLLREGVSATKIVVEILAE</sequence>
<gene>
    <name evidence="4" type="ORF">N7456_003658</name>
</gene>
<proteinExistence type="inferred from homology"/>
<dbReference type="SUPFAM" id="SSF51735">
    <property type="entry name" value="NAD(P)-binding Rossmann-fold domains"/>
    <property type="match status" value="1"/>
</dbReference>
<evidence type="ECO:0000313" key="5">
    <source>
        <dbReference type="Proteomes" id="UP001149165"/>
    </source>
</evidence>
<dbReference type="Proteomes" id="UP001149165">
    <property type="component" value="Unassembled WGS sequence"/>
</dbReference>
<dbReference type="InterPro" id="IPR013154">
    <property type="entry name" value="ADH-like_N"/>
</dbReference>
<dbReference type="Pfam" id="PF00107">
    <property type="entry name" value="ADH_zinc_N"/>
    <property type="match status" value="1"/>
</dbReference>
<dbReference type="AlphaFoldDB" id="A0A9W9FV72"/>
<evidence type="ECO:0000256" key="1">
    <source>
        <dbReference type="ARBA" id="ARBA00008072"/>
    </source>
</evidence>
<comment type="caution">
    <text evidence="4">The sequence shown here is derived from an EMBL/GenBank/DDBJ whole genome shotgun (WGS) entry which is preliminary data.</text>
</comment>
<dbReference type="Pfam" id="PF08240">
    <property type="entry name" value="ADH_N"/>
    <property type="match status" value="1"/>
</dbReference>
<dbReference type="SMART" id="SM00829">
    <property type="entry name" value="PKS_ER"/>
    <property type="match status" value="1"/>
</dbReference>
<dbReference type="InterPro" id="IPR020843">
    <property type="entry name" value="ER"/>
</dbReference>
<reference evidence="4" key="2">
    <citation type="journal article" date="2023" name="IMA Fungus">
        <title>Comparative genomic study of the Penicillium genus elucidates a diverse pangenome and 15 lateral gene transfer events.</title>
        <authorList>
            <person name="Petersen C."/>
            <person name="Sorensen T."/>
            <person name="Nielsen M.R."/>
            <person name="Sondergaard T.E."/>
            <person name="Sorensen J.L."/>
            <person name="Fitzpatrick D.A."/>
            <person name="Frisvad J.C."/>
            <person name="Nielsen K.L."/>
        </authorList>
    </citation>
    <scope>NUCLEOTIDE SEQUENCE</scope>
    <source>
        <strain evidence="4">IBT 30069</strain>
    </source>
</reference>
<protein>
    <submittedName>
        <fullName evidence="4">Alcohol dehydrogenase</fullName>
    </submittedName>
</protein>
<dbReference type="PANTHER" id="PTHR45348:SF2">
    <property type="entry name" value="ZINC-TYPE ALCOHOL DEHYDROGENASE-LIKE PROTEIN C2E1P3.01"/>
    <property type="match status" value="1"/>
</dbReference>
<dbReference type="SUPFAM" id="SSF50129">
    <property type="entry name" value="GroES-like"/>
    <property type="match status" value="1"/>
</dbReference>
<dbReference type="InterPro" id="IPR036291">
    <property type="entry name" value="NAD(P)-bd_dom_sf"/>
</dbReference>
<comment type="similarity">
    <text evidence="1">Belongs to the zinc-containing alcohol dehydrogenase family.</text>
</comment>
<dbReference type="InterPro" id="IPR013149">
    <property type="entry name" value="ADH-like_C"/>
</dbReference>